<comment type="caution">
    <text evidence="1">The sequence shown here is derived from an EMBL/GenBank/DDBJ whole genome shotgun (WGS) entry which is preliminary data.</text>
</comment>
<keyword evidence="2" id="KW-1185">Reference proteome</keyword>
<sequence length="464" mass="50354">MRLLKVHTALRERECRPGTGNFMASDQRVTSGRVQVDLASFLPGLISLPEHIIRIGKEEDAGHGSLGRPGDESVPLYAIHFAKEVRNSHLLILGDEDGKLTLVDTNVNHRDTIDAKPKAVKSWTAHGESILESKWCQHDSKILTCSSDETAALWDVETSICLATFGGHMGTVRSAADHPVDPHFFTTASRDGAIRIWDTRCSSAALSIDAQYRPFNIINQAHSPDTVAAGNKPAFSICRDGDSLKKRQKQSSVYPVAAAKFLPHHSNNLAIVSAGAVDGCLKTWDCRSIMAHTPGRELSPAACITPSLGWNRRPFGIASLEISNSGCFIYATCLDNSIYMLQANNLHSTPTRLQSQSHSFLPTHFTKASISSDDRFLAAGSSLDCVQIWDTARPDASPLLFVGHAADVTCVSWAADSIHCLASCSGDNTVRLWQPEGLLSSGPIPRTPDNIPMHADIGYMLPEV</sequence>
<dbReference type="EMBL" id="QTSX02000212">
    <property type="protein sequence ID" value="KAJ9087698.1"/>
    <property type="molecule type" value="Genomic_DNA"/>
</dbReference>
<reference evidence="1" key="1">
    <citation type="submission" date="2022-04" db="EMBL/GenBank/DDBJ databases">
        <title>Genome of the entomopathogenic fungus Entomophthora muscae.</title>
        <authorList>
            <person name="Elya C."/>
            <person name="Lovett B.R."/>
            <person name="Lee E."/>
            <person name="Macias A.M."/>
            <person name="Hajek A.E."/>
            <person name="De Bivort B.L."/>
            <person name="Kasson M.T."/>
            <person name="De Fine Licht H.H."/>
            <person name="Stajich J.E."/>
        </authorList>
    </citation>
    <scope>NUCLEOTIDE SEQUENCE</scope>
    <source>
        <strain evidence="1">Berkeley</strain>
    </source>
</reference>
<evidence type="ECO:0000313" key="2">
    <source>
        <dbReference type="Proteomes" id="UP001165960"/>
    </source>
</evidence>
<protein>
    <submittedName>
        <fullName evidence="1">Uncharacterized protein</fullName>
    </submittedName>
</protein>
<name>A0ACC2UKX5_9FUNG</name>
<proteinExistence type="predicted"/>
<evidence type="ECO:0000313" key="1">
    <source>
        <dbReference type="EMBL" id="KAJ9087698.1"/>
    </source>
</evidence>
<accession>A0ACC2UKX5</accession>
<gene>
    <name evidence="1" type="ORF">DSO57_1030620</name>
</gene>
<dbReference type="Proteomes" id="UP001165960">
    <property type="component" value="Unassembled WGS sequence"/>
</dbReference>
<organism evidence="1 2">
    <name type="scientific">Entomophthora muscae</name>
    <dbReference type="NCBI Taxonomy" id="34485"/>
    <lineage>
        <taxon>Eukaryota</taxon>
        <taxon>Fungi</taxon>
        <taxon>Fungi incertae sedis</taxon>
        <taxon>Zoopagomycota</taxon>
        <taxon>Entomophthoromycotina</taxon>
        <taxon>Entomophthoromycetes</taxon>
        <taxon>Entomophthorales</taxon>
        <taxon>Entomophthoraceae</taxon>
        <taxon>Entomophthora</taxon>
    </lineage>
</organism>